<feature type="transmembrane region" description="Helical" evidence="1">
    <location>
        <begin position="128"/>
        <end position="153"/>
    </location>
</feature>
<comment type="caution">
    <text evidence="3">The sequence shown here is derived from an EMBL/GenBank/DDBJ whole genome shotgun (WGS) entry which is preliminary data.</text>
</comment>
<feature type="domain" description="DUF6533" evidence="2">
    <location>
        <begin position="29"/>
        <end position="72"/>
    </location>
</feature>
<sequence length="302" mass="34270">MSLLDSILRGSNPLEDLFIGIQSIDDARYAMAAMCALQLYEWFAMLDREIRLIHKARFSMINVAYLLCRYYPAALWVLIMWGIVGDHTPELCLRVVKPINALLTPCQFTSQGVMMMRAYAFTSRNRHVLVLLALCYAVLVGINIWVFCTHIYVPVELYKILKHTGCFPNYGNGFMAMRIGYTILAATLMDLISLIVVFVHCYKFRVQEISLGRYFVKQGLVAFALVCAINVICVVLYFRPPSYTSGVGLPIILVLPNLVACRVILQLRRHCEPLSETELSAQTSRVVREALNPRSTDAWTID</sequence>
<evidence type="ECO:0000313" key="4">
    <source>
        <dbReference type="Proteomes" id="UP000807342"/>
    </source>
</evidence>
<keyword evidence="1" id="KW-0812">Transmembrane</keyword>
<feature type="transmembrane region" description="Helical" evidence="1">
    <location>
        <begin position="243"/>
        <end position="265"/>
    </location>
</feature>
<gene>
    <name evidence="3" type="ORF">P691DRAFT_754690</name>
</gene>
<dbReference type="InterPro" id="IPR045340">
    <property type="entry name" value="DUF6533"/>
</dbReference>
<evidence type="ECO:0000259" key="2">
    <source>
        <dbReference type="Pfam" id="PF20151"/>
    </source>
</evidence>
<dbReference type="EMBL" id="MU151054">
    <property type="protein sequence ID" value="KAF9454458.1"/>
    <property type="molecule type" value="Genomic_DNA"/>
</dbReference>
<proteinExistence type="predicted"/>
<reference evidence="3" key="1">
    <citation type="submission" date="2020-11" db="EMBL/GenBank/DDBJ databases">
        <authorList>
            <consortium name="DOE Joint Genome Institute"/>
            <person name="Ahrendt S."/>
            <person name="Riley R."/>
            <person name="Andreopoulos W."/>
            <person name="Labutti K."/>
            <person name="Pangilinan J."/>
            <person name="Ruiz-Duenas F.J."/>
            <person name="Barrasa J.M."/>
            <person name="Sanchez-Garcia M."/>
            <person name="Camarero S."/>
            <person name="Miyauchi S."/>
            <person name="Serrano A."/>
            <person name="Linde D."/>
            <person name="Babiker R."/>
            <person name="Drula E."/>
            <person name="Ayuso-Fernandez I."/>
            <person name="Pacheco R."/>
            <person name="Padilla G."/>
            <person name="Ferreira P."/>
            <person name="Barriuso J."/>
            <person name="Kellner H."/>
            <person name="Castanera R."/>
            <person name="Alfaro M."/>
            <person name="Ramirez L."/>
            <person name="Pisabarro A.G."/>
            <person name="Kuo A."/>
            <person name="Tritt A."/>
            <person name="Lipzen A."/>
            <person name="He G."/>
            <person name="Yan M."/>
            <person name="Ng V."/>
            <person name="Cullen D."/>
            <person name="Martin F."/>
            <person name="Rosso M.-N."/>
            <person name="Henrissat B."/>
            <person name="Hibbett D."/>
            <person name="Martinez A.T."/>
            <person name="Grigoriev I.V."/>
        </authorList>
    </citation>
    <scope>NUCLEOTIDE SEQUENCE</scope>
    <source>
        <strain evidence="3">MF-IS2</strain>
    </source>
</reference>
<dbReference type="Proteomes" id="UP000807342">
    <property type="component" value="Unassembled WGS sequence"/>
</dbReference>
<organism evidence="3 4">
    <name type="scientific">Macrolepiota fuliginosa MF-IS2</name>
    <dbReference type="NCBI Taxonomy" id="1400762"/>
    <lineage>
        <taxon>Eukaryota</taxon>
        <taxon>Fungi</taxon>
        <taxon>Dikarya</taxon>
        <taxon>Basidiomycota</taxon>
        <taxon>Agaricomycotina</taxon>
        <taxon>Agaricomycetes</taxon>
        <taxon>Agaricomycetidae</taxon>
        <taxon>Agaricales</taxon>
        <taxon>Agaricineae</taxon>
        <taxon>Agaricaceae</taxon>
        <taxon>Macrolepiota</taxon>
    </lineage>
</organism>
<feature type="transmembrane region" description="Helical" evidence="1">
    <location>
        <begin position="95"/>
        <end position="116"/>
    </location>
</feature>
<evidence type="ECO:0000256" key="1">
    <source>
        <dbReference type="SAM" id="Phobius"/>
    </source>
</evidence>
<feature type="transmembrane region" description="Helical" evidence="1">
    <location>
        <begin position="179"/>
        <end position="202"/>
    </location>
</feature>
<protein>
    <recommendedName>
        <fullName evidence="2">DUF6533 domain-containing protein</fullName>
    </recommendedName>
</protein>
<keyword evidence="1" id="KW-0472">Membrane</keyword>
<evidence type="ECO:0000313" key="3">
    <source>
        <dbReference type="EMBL" id="KAF9454458.1"/>
    </source>
</evidence>
<name>A0A9P5XN53_9AGAR</name>
<keyword evidence="4" id="KW-1185">Reference proteome</keyword>
<dbReference type="AlphaFoldDB" id="A0A9P5XN53"/>
<feature type="transmembrane region" description="Helical" evidence="1">
    <location>
        <begin position="58"/>
        <end position="83"/>
    </location>
</feature>
<dbReference type="Pfam" id="PF20151">
    <property type="entry name" value="DUF6533"/>
    <property type="match status" value="1"/>
</dbReference>
<accession>A0A9P5XN53</accession>
<dbReference type="OrthoDB" id="3251775at2759"/>
<feature type="transmembrane region" description="Helical" evidence="1">
    <location>
        <begin position="214"/>
        <end position="237"/>
    </location>
</feature>
<keyword evidence="1" id="KW-1133">Transmembrane helix</keyword>